<comment type="caution">
    <text evidence="2">The sequence shown here is derived from an EMBL/GenBank/DDBJ whole genome shotgun (WGS) entry which is preliminary data.</text>
</comment>
<name>A0A2B4SVY8_STYPI</name>
<gene>
    <name evidence="2" type="ORF">AWC38_SpisGene1050</name>
</gene>
<protein>
    <submittedName>
        <fullName evidence="2">Uncharacterized protein</fullName>
    </submittedName>
</protein>
<sequence length="101" mass="11019">MASGSIPLAEVIRKCVRGGSDDENSDESEGDISEWSEESEEDLGYEEREASGSSEHNSDASEVKNDPARSLQCSVKFVKFHFVSTSRSLVGICGTPEWNTD</sequence>
<feature type="compositionally biased region" description="Basic and acidic residues" evidence="1">
    <location>
        <begin position="45"/>
        <end position="67"/>
    </location>
</feature>
<evidence type="ECO:0000256" key="1">
    <source>
        <dbReference type="SAM" id="MobiDB-lite"/>
    </source>
</evidence>
<accession>A0A2B4SVY8</accession>
<feature type="region of interest" description="Disordered" evidence="1">
    <location>
        <begin position="16"/>
        <end position="67"/>
    </location>
</feature>
<reference evidence="3" key="1">
    <citation type="journal article" date="2017" name="bioRxiv">
        <title>Comparative analysis of the genomes of Stylophora pistillata and Acropora digitifera provides evidence for extensive differences between species of corals.</title>
        <authorList>
            <person name="Voolstra C.R."/>
            <person name="Li Y."/>
            <person name="Liew Y.J."/>
            <person name="Baumgarten S."/>
            <person name="Zoccola D."/>
            <person name="Flot J.-F."/>
            <person name="Tambutte S."/>
            <person name="Allemand D."/>
            <person name="Aranda M."/>
        </authorList>
    </citation>
    <scope>NUCLEOTIDE SEQUENCE [LARGE SCALE GENOMIC DNA]</scope>
</reference>
<proteinExistence type="predicted"/>
<keyword evidence="3" id="KW-1185">Reference proteome</keyword>
<evidence type="ECO:0000313" key="3">
    <source>
        <dbReference type="Proteomes" id="UP000225706"/>
    </source>
</evidence>
<organism evidence="2 3">
    <name type="scientific">Stylophora pistillata</name>
    <name type="common">Smooth cauliflower coral</name>
    <dbReference type="NCBI Taxonomy" id="50429"/>
    <lineage>
        <taxon>Eukaryota</taxon>
        <taxon>Metazoa</taxon>
        <taxon>Cnidaria</taxon>
        <taxon>Anthozoa</taxon>
        <taxon>Hexacorallia</taxon>
        <taxon>Scleractinia</taxon>
        <taxon>Astrocoeniina</taxon>
        <taxon>Pocilloporidae</taxon>
        <taxon>Stylophora</taxon>
    </lineage>
</organism>
<dbReference type="EMBL" id="LSMT01000007">
    <property type="protein sequence ID" value="PFX34041.1"/>
    <property type="molecule type" value="Genomic_DNA"/>
</dbReference>
<dbReference type="AlphaFoldDB" id="A0A2B4SVY8"/>
<evidence type="ECO:0000313" key="2">
    <source>
        <dbReference type="EMBL" id="PFX34041.1"/>
    </source>
</evidence>
<dbReference type="Proteomes" id="UP000225706">
    <property type="component" value="Unassembled WGS sequence"/>
</dbReference>
<feature type="compositionally biased region" description="Acidic residues" evidence="1">
    <location>
        <begin position="21"/>
        <end position="44"/>
    </location>
</feature>